<protein>
    <submittedName>
        <fullName evidence="2">Uncharacterized protein</fullName>
    </submittedName>
</protein>
<dbReference type="EMBL" id="BNCO01000073">
    <property type="protein sequence ID" value="GIL65179.1"/>
    <property type="molecule type" value="Genomic_DNA"/>
</dbReference>
<feature type="compositionally biased region" description="Low complexity" evidence="1">
    <location>
        <begin position="101"/>
        <end position="114"/>
    </location>
</feature>
<evidence type="ECO:0000256" key="1">
    <source>
        <dbReference type="SAM" id="MobiDB-lite"/>
    </source>
</evidence>
<evidence type="ECO:0000313" key="2">
    <source>
        <dbReference type="EMBL" id="GIL65179.1"/>
    </source>
</evidence>
<dbReference type="AlphaFoldDB" id="A0A8J4BPA0"/>
<dbReference type="Proteomes" id="UP000747399">
    <property type="component" value="Unassembled WGS sequence"/>
</dbReference>
<gene>
    <name evidence="2" type="ORF">Vafri_18975</name>
</gene>
<feature type="compositionally biased region" description="Basic and acidic residues" evidence="1">
    <location>
        <begin position="115"/>
        <end position="126"/>
    </location>
</feature>
<evidence type="ECO:0000313" key="3">
    <source>
        <dbReference type="Proteomes" id="UP000747399"/>
    </source>
</evidence>
<accession>A0A8J4BPA0</accession>
<feature type="region of interest" description="Disordered" evidence="1">
    <location>
        <begin position="1"/>
        <end position="39"/>
    </location>
</feature>
<comment type="caution">
    <text evidence="2">The sequence shown here is derived from an EMBL/GenBank/DDBJ whole genome shotgun (WGS) entry which is preliminary data.</text>
</comment>
<keyword evidence="3" id="KW-1185">Reference proteome</keyword>
<organism evidence="2 3">
    <name type="scientific">Volvox africanus</name>
    <dbReference type="NCBI Taxonomy" id="51714"/>
    <lineage>
        <taxon>Eukaryota</taxon>
        <taxon>Viridiplantae</taxon>
        <taxon>Chlorophyta</taxon>
        <taxon>core chlorophytes</taxon>
        <taxon>Chlorophyceae</taxon>
        <taxon>CS clade</taxon>
        <taxon>Chlamydomonadales</taxon>
        <taxon>Volvocaceae</taxon>
        <taxon>Volvox</taxon>
    </lineage>
</organism>
<proteinExistence type="predicted"/>
<feature type="region of interest" description="Disordered" evidence="1">
    <location>
        <begin position="72"/>
        <end position="126"/>
    </location>
</feature>
<sequence>MSCSRRTVSFARSSFSNCAPTSRQSGFSSGDDNASPPYDSASMTAVSRVLCSGLILAPLTQAIRKTICAVAVKSASQPPPPPPLRPAPGPGAAFTPRPDCSSSTAASIACSEASSRPDRKPSPQGC</sequence>
<name>A0A8J4BPA0_9CHLO</name>
<feature type="compositionally biased region" description="Pro residues" evidence="1">
    <location>
        <begin position="77"/>
        <end position="89"/>
    </location>
</feature>
<reference evidence="2" key="1">
    <citation type="journal article" date="2021" name="Proc. Natl. Acad. Sci. U.S.A.">
        <title>Three genomes in the algal genus Volvox reveal the fate of a haploid sex-determining region after a transition to homothallism.</title>
        <authorList>
            <person name="Yamamoto K."/>
            <person name="Hamaji T."/>
            <person name="Kawai-Toyooka H."/>
            <person name="Matsuzaki R."/>
            <person name="Takahashi F."/>
            <person name="Nishimura Y."/>
            <person name="Kawachi M."/>
            <person name="Noguchi H."/>
            <person name="Minakuchi Y."/>
            <person name="Umen J.G."/>
            <person name="Toyoda A."/>
            <person name="Nozaki H."/>
        </authorList>
    </citation>
    <scope>NUCLEOTIDE SEQUENCE</scope>
    <source>
        <strain evidence="2">NIES-3780</strain>
    </source>
</reference>
<feature type="compositionally biased region" description="Polar residues" evidence="1">
    <location>
        <begin position="1"/>
        <end position="32"/>
    </location>
</feature>